<keyword evidence="1" id="KW-0812">Transmembrane</keyword>
<feature type="transmembrane region" description="Helical" evidence="1">
    <location>
        <begin position="147"/>
        <end position="174"/>
    </location>
</feature>
<keyword evidence="1" id="KW-1133">Transmembrane helix</keyword>
<protein>
    <recommendedName>
        <fullName evidence="4">Acid phosphatase/vanadium-dependent haloperoxidase</fullName>
    </recommendedName>
</protein>
<reference evidence="2 3" key="1">
    <citation type="journal article" date="2012" name="BMC Genomics">
        <title>Genome-guided analysis of physiological and morphological traits of the fermentative acetate oxidizer Thermacetogenium phaeum.</title>
        <authorList>
            <person name="Oehler D."/>
            <person name="Poehlein A."/>
            <person name="Leimbach A."/>
            <person name="Muller N."/>
            <person name="Daniel R."/>
            <person name="Gottschalk G."/>
            <person name="Schink B."/>
        </authorList>
    </citation>
    <scope>NUCLEOTIDE SEQUENCE [LARGE SCALE GENOMIC DNA]</scope>
    <source>
        <strain evidence="3">ATCC BAA-254 / DSM 26808 / PB</strain>
    </source>
</reference>
<dbReference type="PANTHER" id="PTHR31446:SF29">
    <property type="entry name" value="ACID PHOSPHATASE_VANADIUM-DEPENDENT HALOPEROXIDASE-RELATED PROTEIN"/>
    <property type="match status" value="1"/>
</dbReference>
<gene>
    <name evidence="2" type="ordered locus">Tph_c28060</name>
</gene>
<evidence type="ECO:0000313" key="3">
    <source>
        <dbReference type="Proteomes" id="UP000000467"/>
    </source>
</evidence>
<dbReference type="Pfam" id="PF02681">
    <property type="entry name" value="DUF212"/>
    <property type="match status" value="1"/>
</dbReference>
<dbReference type="HOGENOM" id="CLU_073969_1_1_9"/>
<name>K4LIZ6_THEPS</name>
<dbReference type="InterPro" id="IPR003832">
    <property type="entry name" value="DUF212"/>
</dbReference>
<evidence type="ECO:0000313" key="2">
    <source>
        <dbReference type="EMBL" id="AFV12971.1"/>
    </source>
</evidence>
<dbReference type="eggNOG" id="COG1963">
    <property type="taxonomic scope" value="Bacteria"/>
</dbReference>
<dbReference type="AlphaFoldDB" id="K4LIZ6"/>
<evidence type="ECO:0008006" key="4">
    <source>
        <dbReference type="Google" id="ProtNLM"/>
    </source>
</evidence>
<dbReference type="Proteomes" id="UP000000467">
    <property type="component" value="Chromosome"/>
</dbReference>
<sequence>MTGGTVLSRILGLARSRVFYTLFLVGALLWGGMRLLPLLFQERYILSGLLSVFCTQGMKPFTYRSDGGIAWRQLFRCGGMPSSHAAVSAALATSLGLDYGWTSPIFQTAAVLGGIVIYDSVTLRRVVGEHSRLIKEMVCDKSRRIPLLGEMIGHTPLEASVGAFCGILCALLVVRV</sequence>
<keyword evidence="1" id="KW-0472">Membrane</keyword>
<dbReference type="PANTHER" id="PTHR31446">
    <property type="entry name" value="ACID PHOSPHATASE/VANADIUM-DEPENDENT HALOPEROXIDASE-RELATED PROTEIN"/>
    <property type="match status" value="1"/>
</dbReference>
<keyword evidence="3" id="KW-1185">Reference proteome</keyword>
<dbReference type="RefSeq" id="WP_015051830.1">
    <property type="nucleotide sequence ID" value="NC_018870.1"/>
</dbReference>
<dbReference type="EMBL" id="CP003732">
    <property type="protein sequence ID" value="AFV12971.1"/>
    <property type="molecule type" value="Genomic_DNA"/>
</dbReference>
<evidence type="ECO:0000256" key="1">
    <source>
        <dbReference type="SAM" id="Phobius"/>
    </source>
</evidence>
<feature type="transmembrane region" description="Helical" evidence="1">
    <location>
        <begin position="18"/>
        <end position="40"/>
    </location>
</feature>
<dbReference type="InterPro" id="IPR036938">
    <property type="entry name" value="PAP2/HPO_sf"/>
</dbReference>
<dbReference type="KEGG" id="tpz:Tph_c28060"/>
<dbReference type="SUPFAM" id="SSF48317">
    <property type="entry name" value="Acid phosphatase/Vanadium-dependent haloperoxidase"/>
    <property type="match status" value="1"/>
</dbReference>
<proteinExistence type="predicted"/>
<dbReference type="OrthoDB" id="9792681at2"/>
<dbReference type="STRING" id="1089553.Tph_c28060"/>
<organism evidence="2 3">
    <name type="scientific">Thermacetogenium phaeum (strain ATCC BAA-254 / DSM 26808 / PB)</name>
    <dbReference type="NCBI Taxonomy" id="1089553"/>
    <lineage>
        <taxon>Bacteria</taxon>
        <taxon>Bacillati</taxon>
        <taxon>Bacillota</taxon>
        <taxon>Clostridia</taxon>
        <taxon>Thermoanaerobacterales</taxon>
        <taxon>Thermoanaerobacteraceae</taxon>
        <taxon>Thermacetogenium</taxon>
    </lineage>
</organism>
<accession>K4LIZ6</accession>